<reference evidence="2" key="1">
    <citation type="journal article" date="2023" name="Mol. Phylogenet. Evol.">
        <title>Genome-scale phylogeny and comparative genomics of the fungal order Sordariales.</title>
        <authorList>
            <person name="Hensen N."/>
            <person name="Bonometti L."/>
            <person name="Westerberg I."/>
            <person name="Brannstrom I.O."/>
            <person name="Guillou S."/>
            <person name="Cros-Aarteil S."/>
            <person name="Calhoun S."/>
            <person name="Haridas S."/>
            <person name="Kuo A."/>
            <person name="Mondo S."/>
            <person name="Pangilinan J."/>
            <person name="Riley R."/>
            <person name="LaButti K."/>
            <person name="Andreopoulos B."/>
            <person name="Lipzen A."/>
            <person name="Chen C."/>
            <person name="Yan M."/>
            <person name="Daum C."/>
            <person name="Ng V."/>
            <person name="Clum A."/>
            <person name="Steindorff A."/>
            <person name="Ohm R.A."/>
            <person name="Martin F."/>
            <person name="Silar P."/>
            <person name="Natvig D.O."/>
            <person name="Lalanne C."/>
            <person name="Gautier V."/>
            <person name="Ament-Velasquez S.L."/>
            <person name="Kruys A."/>
            <person name="Hutchinson M.I."/>
            <person name="Powell A.J."/>
            <person name="Barry K."/>
            <person name="Miller A.N."/>
            <person name="Grigoriev I.V."/>
            <person name="Debuchy R."/>
            <person name="Gladieux P."/>
            <person name="Hiltunen Thoren M."/>
            <person name="Johannesson H."/>
        </authorList>
    </citation>
    <scope>NUCLEOTIDE SEQUENCE</scope>
    <source>
        <strain evidence="2">PSN309</strain>
    </source>
</reference>
<dbReference type="InterPro" id="IPR029052">
    <property type="entry name" value="Metallo-depent_PP-like"/>
</dbReference>
<dbReference type="AlphaFoldDB" id="A0AAN6WYS1"/>
<gene>
    <name evidence="2" type="ORF">QBC35DRAFT_512870</name>
</gene>
<feature type="domain" description="Calcineurin-like phosphoesterase" evidence="1">
    <location>
        <begin position="6"/>
        <end position="196"/>
    </location>
</feature>
<dbReference type="Gene3D" id="3.60.21.10">
    <property type="match status" value="1"/>
</dbReference>
<name>A0AAN6WYS1_9PEZI</name>
<dbReference type="SUPFAM" id="SSF56300">
    <property type="entry name" value="Metallo-dependent phosphatases"/>
    <property type="match status" value="1"/>
</dbReference>
<dbReference type="Proteomes" id="UP001302126">
    <property type="component" value="Unassembled WGS sequence"/>
</dbReference>
<sequence length="236" mass="27041">MPAFQIVSDLHLEMPNKSYNVFDISPAAPNLALLGDIGLVSHKDELQEFILRHLLKFRTVFYLLGNHEAYHSTWSSAGKFLQDTRDLVEQKRQAGEQLGEFIPLNLDRYDFERRQLQMKLNDFHVIGDQWTPDKHSEAHDIDLAWLNEQVASLRGSGSKIVIFTHHSPTTDPRANDPRHDPPSVVSCRPVGIGHTHFNCNYVDLTKAGARKRIYTNQRGYCFSQSSGYDQERVIQI</sequence>
<accession>A0AAN6WYS1</accession>
<protein>
    <recommendedName>
        <fullName evidence="1">Calcineurin-like phosphoesterase domain-containing protein</fullName>
    </recommendedName>
</protein>
<comment type="caution">
    <text evidence="2">The sequence shown here is derived from an EMBL/GenBank/DDBJ whole genome shotgun (WGS) entry which is preliminary data.</text>
</comment>
<dbReference type="GO" id="GO:0016787">
    <property type="term" value="F:hydrolase activity"/>
    <property type="evidence" value="ECO:0007669"/>
    <property type="project" value="InterPro"/>
</dbReference>
<evidence type="ECO:0000259" key="1">
    <source>
        <dbReference type="Pfam" id="PF00149"/>
    </source>
</evidence>
<reference evidence="2" key="2">
    <citation type="submission" date="2023-05" db="EMBL/GenBank/DDBJ databases">
        <authorList>
            <consortium name="Lawrence Berkeley National Laboratory"/>
            <person name="Steindorff A."/>
            <person name="Hensen N."/>
            <person name="Bonometti L."/>
            <person name="Westerberg I."/>
            <person name="Brannstrom I.O."/>
            <person name="Guillou S."/>
            <person name="Cros-Aarteil S."/>
            <person name="Calhoun S."/>
            <person name="Haridas S."/>
            <person name="Kuo A."/>
            <person name="Mondo S."/>
            <person name="Pangilinan J."/>
            <person name="Riley R."/>
            <person name="Labutti K."/>
            <person name="Andreopoulos B."/>
            <person name="Lipzen A."/>
            <person name="Chen C."/>
            <person name="Yanf M."/>
            <person name="Daum C."/>
            <person name="Ng V."/>
            <person name="Clum A."/>
            <person name="Ohm R."/>
            <person name="Martin F."/>
            <person name="Silar P."/>
            <person name="Natvig D."/>
            <person name="Lalanne C."/>
            <person name="Gautier V."/>
            <person name="Ament-Velasquez S.L."/>
            <person name="Kruys A."/>
            <person name="Hutchinson M.I."/>
            <person name="Powell A.J."/>
            <person name="Barry K."/>
            <person name="Miller A.N."/>
            <person name="Grigoriev I.V."/>
            <person name="Debuchy R."/>
            <person name="Gladieux P."/>
            <person name="Thoren M.H."/>
            <person name="Johannesson H."/>
        </authorList>
    </citation>
    <scope>NUCLEOTIDE SEQUENCE</scope>
    <source>
        <strain evidence="2">PSN309</strain>
    </source>
</reference>
<dbReference type="Pfam" id="PF00149">
    <property type="entry name" value="Metallophos"/>
    <property type="match status" value="1"/>
</dbReference>
<proteinExistence type="predicted"/>
<evidence type="ECO:0000313" key="3">
    <source>
        <dbReference type="Proteomes" id="UP001302126"/>
    </source>
</evidence>
<dbReference type="EMBL" id="MU864362">
    <property type="protein sequence ID" value="KAK4190878.1"/>
    <property type="molecule type" value="Genomic_DNA"/>
</dbReference>
<evidence type="ECO:0000313" key="2">
    <source>
        <dbReference type="EMBL" id="KAK4190878.1"/>
    </source>
</evidence>
<dbReference type="PANTHER" id="PTHR37844:SF2">
    <property type="entry name" value="SER_THR PROTEIN PHOSPHATASE SUPERFAMILY (AFU_ORTHOLOGUE AFUA_1G14840)"/>
    <property type="match status" value="1"/>
</dbReference>
<dbReference type="InterPro" id="IPR004843">
    <property type="entry name" value="Calcineurin-like_PHP"/>
</dbReference>
<organism evidence="2 3">
    <name type="scientific">Podospora australis</name>
    <dbReference type="NCBI Taxonomy" id="1536484"/>
    <lineage>
        <taxon>Eukaryota</taxon>
        <taxon>Fungi</taxon>
        <taxon>Dikarya</taxon>
        <taxon>Ascomycota</taxon>
        <taxon>Pezizomycotina</taxon>
        <taxon>Sordariomycetes</taxon>
        <taxon>Sordariomycetidae</taxon>
        <taxon>Sordariales</taxon>
        <taxon>Podosporaceae</taxon>
        <taxon>Podospora</taxon>
    </lineage>
</organism>
<dbReference type="PANTHER" id="PTHR37844">
    <property type="entry name" value="SER/THR PROTEIN PHOSPHATASE SUPERFAMILY (AFU_ORTHOLOGUE AFUA_1G14840)"/>
    <property type="match status" value="1"/>
</dbReference>
<keyword evidence="3" id="KW-1185">Reference proteome</keyword>